<dbReference type="Proteomes" id="UP000002358">
    <property type="component" value="Chromosome 4"/>
</dbReference>
<feature type="region of interest" description="Disordered" evidence="1">
    <location>
        <begin position="435"/>
        <end position="455"/>
    </location>
</feature>
<feature type="compositionally biased region" description="Basic and acidic residues" evidence="1">
    <location>
        <begin position="342"/>
        <end position="353"/>
    </location>
</feature>
<sequence length="455" mass="49654">MALQQRLRRDLANLLLSSPSYLNRLQVQRSQLHIGGVSQRFSSLLLRLSCDIDSSEKKRRRDDDCPSTKRTSIKQDVGSPTLAAAVSSLIGDKPSGELLSARACRLPDKLIRDVVPQGPWSPQRAPEFPPKCSPCAPVIEQQKPDCDEPCPPAADCDVQDPCSPILDDPCGESSCPTTRDFCSFEPSAEKTLLSSGLFPRNWSRLQTRGLHVSALKSGAGRGHSNGKSNRNKSKKAAKKPNNSKTRKGKEICTKGPREKCYGAEKKPSGKKFTSCEPDISWKRQNCLGDSRGSDTCSIDKPQCTEKVGPTYRELEKSHEDKRMKAWKQSKSSSSVGAAADKCQPDDSWKESKTCTKSSESCSTGKPQCGGGKKSYSTLARILLNFQSTRSLMSGGGLSRECNSGGGNNKDKSSSDIFKKEMQEIEECIAAAKCKIPQPKTDKSNGEGKSPKKEKK</sequence>
<keyword evidence="3" id="KW-1185">Reference proteome</keyword>
<evidence type="ECO:0000313" key="2">
    <source>
        <dbReference type="EnsemblMetazoa" id="XP_001600398"/>
    </source>
</evidence>
<proteinExistence type="predicted"/>
<reference evidence="2" key="1">
    <citation type="submission" date="2021-01" db="UniProtKB">
        <authorList>
            <consortium name="EnsemblMetazoa"/>
        </authorList>
    </citation>
    <scope>IDENTIFICATION</scope>
</reference>
<feature type="compositionally biased region" description="Low complexity" evidence="1">
    <location>
        <begin position="354"/>
        <end position="363"/>
    </location>
</feature>
<dbReference type="RefSeq" id="XP_001600398.3">
    <property type="nucleotide sequence ID" value="XM_001600348.5"/>
</dbReference>
<accession>A0A7M7G2L0</accession>
<protein>
    <submittedName>
        <fullName evidence="2">Uncharacterized protein</fullName>
    </submittedName>
</protein>
<dbReference type="EnsemblMetazoa" id="XM_001600348">
    <property type="protein sequence ID" value="XP_001600398"/>
    <property type="gene ID" value="LOC100115767"/>
</dbReference>
<dbReference type="KEGG" id="nvi:100115767"/>
<feature type="region of interest" description="Disordered" evidence="1">
    <location>
        <begin position="389"/>
        <end position="416"/>
    </location>
</feature>
<feature type="region of interest" description="Disordered" evidence="1">
    <location>
        <begin position="307"/>
        <end position="372"/>
    </location>
</feature>
<feature type="region of interest" description="Disordered" evidence="1">
    <location>
        <begin position="214"/>
        <end position="251"/>
    </location>
</feature>
<feature type="region of interest" description="Disordered" evidence="1">
    <location>
        <begin position="57"/>
        <end position="77"/>
    </location>
</feature>
<dbReference type="AlphaFoldDB" id="A0A7M7G2L0"/>
<feature type="compositionally biased region" description="Basic and acidic residues" evidence="1">
    <location>
        <begin position="312"/>
        <end position="323"/>
    </location>
</feature>
<evidence type="ECO:0000256" key="1">
    <source>
        <dbReference type="SAM" id="MobiDB-lite"/>
    </source>
</evidence>
<feature type="compositionally biased region" description="Basic and acidic residues" evidence="1">
    <location>
        <begin position="439"/>
        <end position="455"/>
    </location>
</feature>
<dbReference type="InParanoid" id="A0A7M7G2L0"/>
<feature type="compositionally biased region" description="Gly residues" evidence="1">
    <location>
        <begin position="393"/>
        <end position="407"/>
    </location>
</feature>
<evidence type="ECO:0000313" key="3">
    <source>
        <dbReference type="Proteomes" id="UP000002358"/>
    </source>
</evidence>
<name>A0A7M7G2L0_NASVI</name>
<feature type="compositionally biased region" description="Basic residues" evidence="1">
    <location>
        <begin position="229"/>
        <end position="238"/>
    </location>
</feature>
<organism evidence="2 3">
    <name type="scientific">Nasonia vitripennis</name>
    <name type="common">Parasitic wasp</name>
    <dbReference type="NCBI Taxonomy" id="7425"/>
    <lineage>
        <taxon>Eukaryota</taxon>
        <taxon>Metazoa</taxon>
        <taxon>Ecdysozoa</taxon>
        <taxon>Arthropoda</taxon>
        <taxon>Hexapoda</taxon>
        <taxon>Insecta</taxon>
        <taxon>Pterygota</taxon>
        <taxon>Neoptera</taxon>
        <taxon>Endopterygota</taxon>
        <taxon>Hymenoptera</taxon>
        <taxon>Apocrita</taxon>
        <taxon>Proctotrupomorpha</taxon>
        <taxon>Chalcidoidea</taxon>
        <taxon>Pteromalidae</taxon>
        <taxon>Pteromalinae</taxon>
        <taxon>Nasonia</taxon>
    </lineage>
</organism>
<dbReference type="GeneID" id="100115767"/>